<reference evidence="6" key="1">
    <citation type="submission" date="2021-06" db="EMBL/GenBank/DDBJ databases">
        <authorList>
            <person name="Kallberg Y."/>
            <person name="Tangrot J."/>
            <person name="Rosling A."/>
        </authorList>
    </citation>
    <scope>NUCLEOTIDE SEQUENCE</scope>
    <source>
        <strain evidence="6">AZ414A</strain>
    </source>
</reference>
<gene>
    <name evidence="6" type="ORF">DEBURN_LOCUS8726</name>
</gene>
<dbReference type="PROSITE" id="PS50255">
    <property type="entry name" value="CYTOCHROME_B5_2"/>
    <property type="match status" value="1"/>
</dbReference>
<dbReference type="EMBL" id="CAJVPK010001380">
    <property type="protein sequence ID" value="CAG8584270.1"/>
    <property type="molecule type" value="Genomic_DNA"/>
</dbReference>
<dbReference type="GO" id="GO:0016020">
    <property type="term" value="C:membrane"/>
    <property type="evidence" value="ECO:0007669"/>
    <property type="project" value="TreeGrafter"/>
</dbReference>
<dbReference type="Gene3D" id="3.10.120.10">
    <property type="entry name" value="Cytochrome b5-like heme/steroid binding domain"/>
    <property type="match status" value="1"/>
</dbReference>
<dbReference type="PROSITE" id="PS00191">
    <property type="entry name" value="CYTOCHROME_B5_1"/>
    <property type="match status" value="1"/>
</dbReference>
<dbReference type="Pfam" id="PF00173">
    <property type="entry name" value="Cyt-b5"/>
    <property type="match status" value="1"/>
</dbReference>
<dbReference type="SMART" id="SM01117">
    <property type="entry name" value="Cyt-b5"/>
    <property type="match status" value="1"/>
</dbReference>
<keyword evidence="7" id="KW-1185">Reference proteome</keyword>
<name>A0A9N9C1D9_9GLOM</name>
<protein>
    <submittedName>
        <fullName evidence="6">7137_t:CDS:1</fullName>
    </submittedName>
</protein>
<evidence type="ECO:0000313" key="7">
    <source>
        <dbReference type="Proteomes" id="UP000789706"/>
    </source>
</evidence>
<dbReference type="GO" id="GO:0042759">
    <property type="term" value="P:long-chain fatty acid biosynthetic process"/>
    <property type="evidence" value="ECO:0007669"/>
    <property type="project" value="UniProtKB-ARBA"/>
</dbReference>
<dbReference type="GO" id="GO:0006636">
    <property type="term" value="P:unsaturated fatty acid biosynthetic process"/>
    <property type="evidence" value="ECO:0007669"/>
    <property type="project" value="UniProtKB-ARBA"/>
</dbReference>
<keyword evidence="4" id="KW-0812">Transmembrane</keyword>
<feature type="transmembrane region" description="Helical" evidence="4">
    <location>
        <begin position="126"/>
        <end position="143"/>
    </location>
</feature>
<dbReference type="GO" id="GO:0020037">
    <property type="term" value="F:heme binding"/>
    <property type="evidence" value="ECO:0007669"/>
    <property type="project" value="UniProtKB-UniRule"/>
</dbReference>
<keyword evidence="1 4" id="KW-0349">Heme</keyword>
<comment type="caution">
    <text evidence="4">Lacks conserved residue(s) required for the propagation of feature annotation.</text>
</comment>
<dbReference type="Pfam" id="PF00487">
    <property type="entry name" value="FA_desaturase"/>
    <property type="match status" value="1"/>
</dbReference>
<feature type="transmembrane region" description="Helical" evidence="4">
    <location>
        <begin position="155"/>
        <end position="173"/>
    </location>
</feature>
<dbReference type="InterPro" id="IPR001199">
    <property type="entry name" value="Cyt_B5-like_heme/steroid-bd"/>
</dbReference>
<dbReference type="AlphaFoldDB" id="A0A9N9C1D9"/>
<accession>A0A9N9C1D9</accession>
<keyword evidence="4" id="KW-0472">Membrane</keyword>
<evidence type="ECO:0000256" key="4">
    <source>
        <dbReference type="RuleBase" id="RU362121"/>
    </source>
</evidence>
<dbReference type="InterPro" id="IPR018506">
    <property type="entry name" value="Cyt_B5_heme-BS"/>
</dbReference>
<feature type="transmembrane region" description="Helical" evidence="4">
    <location>
        <begin position="296"/>
        <end position="316"/>
    </location>
</feature>
<dbReference type="GO" id="GO:0046872">
    <property type="term" value="F:metal ion binding"/>
    <property type="evidence" value="ECO:0007669"/>
    <property type="project" value="UniProtKB-UniRule"/>
</dbReference>
<keyword evidence="2 4" id="KW-0479">Metal-binding</keyword>
<feature type="domain" description="Cytochrome b5 heme-binding" evidence="5">
    <location>
        <begin position="55"/>
        <end position="151"/>
    </location>
</feature>
<proteinExistence type="inferred from homology"/>
<dbReference type="OrthoDB" id="260519at2759"/>
<evidence type="ECO:0000313" key="6">
    <source>
        <dbReference type="EMBL" id="CAG8584270.1"/>
    </source>
</evidence>
<evidence type="ECO:0000256" key="1">
    <source>
        <dbReference type="ARBA" id="ARBA00022617"/>
    </source>
</evidence>
<comment type="similarity">
    <text evidence="4">Belongs to the cytochrome b5 family.</text>
</comment>
<dbReference type="GO" id="GO:0016717">
    <property type="term" value="F:oxidoreductase activity, acting on paired donors, with oxidation of a pair of donors resulting in the reduction of molecular oxygen to two molecules of water"/>
    <property type="evidence" value="ECO:0007669"/>
    <property type="project" value="TreeGrafter"/>
</dbReference>
<dbReference type="PRINTS" id="PR00363">
    <property type="entry name" value="CYTOCHROMEB5"/>
</dbReference>
<dbReference type="PANTHER" id="PTHR19353">
    <property type="entry name" value="FATTY ACID DESATURASE 2"/>
    <property type="match status" value="1"/>
</dbReference>
<comment type="caution">
    <text evidence="6">The sequence shown here is derived from an EMBL/GenBank/DDBJ whole genome shotgun (WGS) entry which is preliminary data.</text>
</comment>
<evidence type="ECO:0000259" key="5">
    <source>
        <dbReference type="PROSITE" id="PS50255"/>
    </source>
</evidence>
<dbReference type="InterPro" id="IPR012171">
    <property type="entry name" value="Fatty_acid_desaturase"/>
</dbReference>
<evidence type="ECO:0000256" key="3">
    <source>
        <dbReference type="ARBA" id="ARBA00023004"/>
    </source>
</evidence>
<keyword evidence="3 4" id="KW-0408">Iron</keyword>
<keyword evidence="4" id="KW-1133">Transmembrane helix</keyword>
<evidence type="ECO:0000256" key="2">
    <source>
        <dbReference type="ARBA" id="ARBA00022723"/>
    </source>
</evidence>
<dbReference type="InterPro" id="IPR005804">
    <property type="entry name" value="FA_desaturase_dom"/>
</dbReference>
<dbReference type="SUPFAM" id="SSF55856">
    <property type="entry name" value="Cytochrome b5-like heme/steroid binding domain"/>
    <property type="match status" value="1"/>
</dbReference>
<dbReference type="Proteomes" id="UP000789706">
    <property type="component" value="Unassembled WGS sequence"/>
</dbReference>
<organism evidence="6 7">
    <name type="scientific">Diversispora eburnea</name>
    <dbReference type="NCBI Taxonomy" id="1213867"/>
    <lineage>
        <taxon>Eukaryota</taxon>
        <taxon>Fungi</taxon>
        <taxon>Fungi incertae sedis</taxon>
        <taxon>Mucoromycota</taxon>
        <taxon>Glomeromycotina</taxon>
        <taxon>Glomeromycetes</taxon>
        <taxon>Diversisporales</taxon>
        <taxon>Diversisporaceae</taxon>
        <taxon>Diversispora</taxon>
    </lineage>
</organism>
<dbReference type="PANTHER" id="PTHR19353:SF19">
    <property type="entry name" value="DELTA(5) FATTY ACID DESATURASE C-RELATED"/>
    <property type="match status" value="1"/>
</dbReference>
<dbReference type="InterPro" id="IPR036400">
    <property type="entry name" value="Cyt_B5-like_heme/steroid_sf"/>
</dbReference>
<sequence length="378" mass="43534">MRNHAISSDTITNETIITEITNNESILTEITNNETTNETSQHQQNHDNKIGQIHDKKFTWEELAKHNTRDDAYVSIRGNVYDITGFITRHPGGEDVLLFAAGRDATQRVEGYFRKNGIDPKNSPSIWIRYALIYGSLIGSYYGQFYISSIVERTWLQIILAIILGFSCSQVGLNQLHDSSHFSVTHDPFVWRILGATHDFLNGCSSLIWMYQHVLGHHIYTNIAGADPDVLTHDPDIRRIKPNQRWYSRYINQHIFVPILYGFLAIKVRFQDINIAYIIGSNDNIRLNSLTNWQTFIFWVLTLFAISDAIASYWLALTFQANHVVDEVEWPLPDKNGLVKKDWAEMQETFWEAISSHIEFLKLMSINPNVDGKIDKTD</sequence>